<dbReference type="PROSITE" id="PS01091">
    <property type="entry name" value="TATD_3"/>
    <property type="match status" value="1"/>
</dbReference>
<feature type="binding site" evidence="4">
    <location>
        <position position="6"/>
    </location>
    <ligand>
        <name>a divalent metal cation</name>
        <dbReference type="ChEBI" id="CHEBI:60240"/>
        <label>1</label>
    </ligand>
</feature>
<dbReference type="CDD" id="cd01310">
    <property type="entry name" value="TatD_DNAse"/>
    <property type="match status" value="1"/>
</dbReference>
<protein>
    <submittedName>
        <fullName evidence="5">TatD family hydrolase</fullName>
    </submittedName>
</protein>
<dbReference type="Pfam" id="PF01026">
    <property type="entry name" value="TatD_DNase"/>
    <property type="match status" value="1"/>
</dbReference>
<evidence type="ECO:0000313" key="5">
    <source>
        <dbReference type="EMBL" id="MBJ6726034.1"/>
    </source>
</evidence>
<dbReference type="NCBIfam" id="TIGR00010">
    <property type="entry name" value="YchF/TatD family DNA exonuclease"/>
    <property type="match status" value="1"/>
</dbReference>
<dbReference type="PANTHER" id="PTHR46124:SF3">
    <property type="entry name" value="HYDROLASE"/>
    <property type="match status" value="1"/>
</dbReference>
<dbReference type="GO" id="GO:0016788">
    <property type="term" value="F:hydrolase activity, acting on ester bonds"/>
    <property type="evidence" value="ECO:0007669"/>
    <property type="project" value="InterPro"/>
</dbReference>
<dbReference type="GO" id="GO:0005829">
    <property type="term" value="C:cytosol"/>
    <property type="evidence" value="ECO:0007669"/>
    <property type="project" value="TreeGrafter"/>
</dbReference>
<sequence>MWFDTHCHLDDPVFTPRLAEVVAEAAGAGVTGMVVPGIAPEGWDRIIELARTFPGVFPACGIHPMHAGRCNAVSLGRLAELAPHCLAIGEIGLDYLLDVPRDLQIESFRAQLRIALTAARPVLIHCRKAFADVLTVLKEERAGEVGGVFHSFSGSVETAREVLKLGFYVSISGSITFSNAVRPVAVAAALPADRLLLETDAPDLTPEPHRGATNLPSYLLYVAQRVAETRGTTVEDLARQTTENALRLFHLAPLPA</sequence>
<dbReference type="PIRSF" id="PIRSF005902">
    <property type="entry name" value="DNase_TatD"/>
    <property type="match status" value="1"/>
</dbReference>
<evidence type="ECO:0000313" key="6">
    <source>
        <dbReference type="Proteomes" id="UP000636888"/>
    </source>
</evidence>
<comment type="similarity">
    <text evidence="1">Belongs to the metallo-dependent hydrolases superfamily. TatD-type hydrolase family.</text>
</comment>
<dbReference type="InterPro" id="IPR001130">
    <property type="entry name" value="TatD-like"/>
</dbReference>
<dbReference type="InterPro" id="IPR018228">
    <property type="entry name" value="DNase_TatD-rel_CS"/>
</dbReference>
<dbReference type="InterPro" id="IPR015991">
    <property type="entry name" value="TatD/YcfH-like"/>
</dbReference>
<proteinExistence type="inferred from homology"/>
<feature type="binding site" evidence="4">
    <location>
        <position position="150"/>
    </location>
    <ligand>
        <name>a divalent metal cation</name>
        <dbReference type="ChEBI" id="CHEBI:60240"/>
        <label>2</label>
    </ligand>
</feature>
<dbReference type="InterPro" id="IPR032466">
    <property type="entry name" value="Metal_Hydrolase"/>
</dbReference>
<name>A0A8J7IS61_9BACT</name>
<gene>
    <name evidence="5" type="ORF">JFN93_15055</name>
</gene>
<keyword evidence="2 4" id="KW-0479">Metal-binding</keyword>
<dbReference type="Gene3D" id="3.20.20.140">
    <property type="entry name" value="Metal-dependent hydrolases"/>
    <property type="match status" value="1"/>
</dbReference>
<accession>A0A8J7IS61</accession>
<reference evidence="5" key="1">
    <citation type="submission" date="2020-12" db="EMBL/GenBank/DDBJ databases">
        <title>Geomonas sp. Red875, isolated from river sediment.</title>
        <authorList>
            <person name="Xu Z."/>
            <person name="Zhang Z."/>
            <person name="Masuda Y."/>
            <person name="Itoh H."/>
            <person name="Senoo K."/>
        </authorList>
    </citation>
    <scope>NUCLEOTIDE SEQUENCE</scope>
    <source>
        <strain evidence="5">Red875</strain>
    </source>
</reference>
<dbReference type="AlphaFoldDB" id="A0A8J7IS61"/>
<comment type="caution">
    <text evidence="5">The sequence shown here is derived from an EMBL/GenBank/DDBJ whole genome shotgun (WGS) entry which is preliminary data.</text>
</comment>
<evidence type="ECO:0000256" key="3">
    <source>
        <dbReference type="ARBA" id="ARBA00022801"/>
    </source>
</evidence>
<dbReference type="PANTHER" id="PTHR46124">
    <property type="entry name" value="D-AMINOACYL-TRNA DEACYLASE"/>
    <property type="match status" value="1"/>
</dbReference>
<dbReference type="EMBL" id="JAEMHM010000012">
    <property type="protein sequence ID" value="MBJ6726034.1"/>
    <property type="molecule type" value="Genomic_DNA"/>
</dbReference>
<dbReference type="SUPFAM" id="SSF51556">
    <property type="entry name" value="Metallo-dependent hydrolases"/>
    <property type="match status" value="1"/>
</dbReference>
<evidence type="ECO:0000256" key="1">
    <source>
        <dbReference type="ARBA" id="ARBA00009275"/>
    </source>
</evidence>
<dbReference type="Proteomes" id="UP000636888">
    <property type="component" value="Unassembled WGS sequence"/>
</dbReference>
<dbReference type="RefSeq" id="WP_199384928.1">
    <property type="nucleotide sequence ID" value="NZ_JAEMHM010000012.1"/>
</dbReference>
<evidence type="ECO:0000256" key="2">
    <source>
        <dbReference type="ARBA" id="ARBA00022723"/>
    </source>
</evidence>
<dbReference type="GO" id="GO:0046872">
    <property type="term" value="F:metal ion binding"/>
    <property type="evidence" value="ECO:0007669"/>
    <property type="project" value="UniProtKB-KW"/>
</dbReference>
<feature type="binding site" evidence="4">
    <location>
        <position position="90"/>
    </location>
    <ligand>
        <name>a divalent metal cation</name>
        <dbReference type="ChEBI" id="CHEBI:60240"/>
        <label>1</label>
    </ligand>
</feature>
<feature type="binding site" evidence="4">
    <location>
        <position position="125"/>
    </location>
    <ligand>
        <name>a divalent metal cation</name>
        <dbReference type="ChEBI" id="CHEBI:60240"/>
        <label>2</label>
    </ligand>
</feature>
<keyword evidence="6" id="KW-1185">Reference proteome</keyword>
<evidence type="ECO:0000256" key="4">
    <source>
        <dbReference type="PIRSR" id="PIRSR005902-1"/>
    </source>
</evidence>
<organism evidence="5 6">
    <name type="scientific">Geomesophilobacter sediminis</name>
    <dbReference type="NCBI Taxonomy" id="2798584"/>
    <lineage>
        <taxon>Bacteria</taxon>
        <taxon>Pseudomonadati</taxon>
        <taxon>Thermodesulfobacteriota</taxon>
        <taxon>Desulfuromonadia</taxon>
        <taxon>Geobacterales</taxon>
        <taxon>Geobacteraceae</taxon>
        <taxon>Geomesophilobacter</taxon>
    </lineage>
</organism>
<feature type="binding site" evidence="4">
    <location>
        <position position="200"/>
    </location>
    <ligand>
        <name>a divalent metal cation</name>
        <dbReference type="ChEBI" id="CHEBI:60240"/>
        <label>1</label>
    </ligand>
</feature>
<dbReference type="GO" id="GO:0004536">
    <property type="term" value="F:DNA nuclease activity"/>
    <property type="evidence" value="ECO:0007669"/>
    <property type="project" value="InterPro"/>
</dbReference>
<keyword evidence="3 5" id="KW-0378">Hydrolase</keyword>
<feature type="binding site" evidence="4">
    <location>
        <position position="8"/>
    </location>
    <ligand>
        <name>a divalent metal cation</name>
        <dbReference type="ChEBI" id="CHEBI:60240"/>
        <label>1</label>
    </ligand>
</feature>
<dbReference type="FunFam" id="3.20.20.140:FF:000005">
    <property type="entry name" value="TatD family hydrolase"/>
    <property type="match status" value="1"/>
</dbReference>